<evidence type="ECO:0000313" key="2">
    <source>
        <dbReference type="Proteomes" id="UP000189981"/>
    </source>
</evidence>
<evidence type="ECO:0000313" key="1">
    <source>
        <dbReference type="EMBL" id="SKB28786.1"/>
    </source>
</evidence>
<keyword evidence="2" id="KW-1185">Reference proteome</keyword>
<sequence>MERVSFNVVLEPLDEKMVHHLIVVPDEIAKQFVTGKGAPRILCSVEGSAEFPCALNPRHGRHVIIASQQLIKKNKLSLERPFSIAIRHDPHNGLGLPEELAEVLEQDEVASKAYDALNDGHKRGLIHYINQAKSVDSRVKRSIEIMEKMKERGNWT</sequence>
<reference evidence="2" key="1">
    <citation type="submission" date="2017-02" db="EMBL/GenBank/DDBJ databases">
        <authorList>
            <person name="Varghese N."/>
            <person name="Submissions S."/>
        </authorList>
    </citation>
    <scope>NUCLEOTIDE SEQUENCE [LARGE SCALE GENOMIC DNA]</scope>
    <source>
        <strain evidence="2">DSM 22385</strain>
    </source>
</reference>
<dbReference type="Pfam" id="PF13376">
    <property type="entry name" value="OmdA"/>
    <property type="match status" value="1"/>
</dbReference>
<gene>
    <name evidence="1" type="ORF">SAMN05661099_0197</name>
</gene>
<dbReference type="OrthoDB" id="959664at2"/>
<organism evidence="1 2">
    <name type="scientific">Daejeonella lutea</name>
    <dbReference type="NCBI Taxonomy" id="572036"/>
    <lineage>
        <taxon>Bacteria</taxon>
        <taxon>Pseudomonadati</taxon>
        <taxon>Bacteroidota</taxon>
        <taxon>Sphingobacteriia</taxon>
        <taxon>Sphingobacteriales</taxon>
        <taxon>Sphingobacteriaceae</taxon>
        <taxon>Daejeonella</taxon>
    </lineage>
</organism>
<protein>
    <submittedName>
        <fullName evidence="1">Bacteriocin-protection, YdeI or OmpD-Associated</fullName>
    </submittedName>
</protein>
<dbReference type="Proteomes" id="UP000189981">
    <property type="component" value="Unassembled WGS sequence"/>
</dbReference>
<name>A0A1T5A1H4_9SPHI</name>
<dbReference type="STRING" id="572036.SAMN05661099_0197"/>
<dbReference type="EMBL" id="FUYR01000001">
    <property type="protein sequence ID" value="SKB28786.1"/>
    <property type="molecule type" value="Genomic_DNA"/>
</dbReference>
<dbReference type="RefSeq" id="WP_079700703.1">
    <property type="nucleotide sequence ID" value="NZ_FUYR01000001.1"/>
</dbReference>
<dbReference type="AlphaFoldDB" id="A0A1T5A1H4"/>
<accession>A0A1T5A1H4</accession>
<proteinExistence type="predicted"/>